<dbReference type="PANTHER" id="PTHR30555">
    <property type="entry name" value="HYDROPEROXIDASE I, BIFUNCTIONAL CATALASE-PEROXIDASE"/>
    <property type="match status" value="1"/>
</dbReference>
<keyword evidence="3" id="KW-0349">Heme</keyword>
<sequence>SQEQTDVESFAVLEPVADGFRNYLKTTYSVPAEGLLVDRAQLLGLTAPELTVLVGGLRVLGANAGGSQHGVLTDRPGALTTDFFVNLLDMGTAWKATSAAEEVFEGRDRATGEVKWTGTRADLVFGSNSQLRALAEVYASDDAKARFVADFVAAWTKVMNADRFDLV</sequence>
<keyword evidence="4" id="KW-0479">Metal-binding</keyword>
<dbReference type="PANTHER" id="PTHR30555:SF0">
    <property type="entry name" value="CATALASE-PEROXIDASE"/>
    <property type="match status" value="1"/>
</dbReference>
<name>A0ABV3PLY9_9HYPH</name>
<evidence type="ECO:0000313" key="11">
    <source>
        <dbReference type="Proteomes" id="UP001555786"/>
    </source>
</evidence>
<feature type="non-terminal residue" evidence="10">
    <location>
        <position position="1"/>
    </location>
</feature>
<gene>
    <name evidence="10" type="ORF">ABXS05_13995</name>
</gene>
<evidence type="ECO:0000256" key="3">
    <source>
        <dbReference type="ARBA" id="ARBA00022617"/>
    </source>
</evidence>
<feature type="domain" description="Plant heme peroxidase family profile" evidence="9">
    <location>
        <begin position="36"/>
        <end position="141"/>
    </location>
</feature>
<keyword evidence="11" id="KW-1185">Reference proteome</keyword>
<evidence type="ECO:0000259" key="9">
    <source>
        <dbReference type="Pfam" id="PF00141"/>
    </source>
</evidence>
<evidence type="ECO:0000256" key="6">
    <source>
        <dbReference type="ARBA" id="ARBA00023004"/>
    </source>
</evidence>
<evidence type="ECO:0000256" key="4">
    <source>
        <dbReference type="ARBA" id="ARBA00022723"/>
    </source>
</evidence>
<evidence type="ECO:0000256" key="7">
    <source>
        <dbReference type="ARBA" id="ARBA00023324"/>
    </source>
</evidence>
<dbReference type="Pfam" id="PF00141">
    <property type="entry name" value="peroxidase"/>
    <property type="match status" value="1"/>
</dbReference>
<keyword evidence="7" id="KW-0376">Hydrogen peroxide</keyword>
<comment type="caution">
    <text evidence="10">The sequence shown here is derived from an EMBL/GenBank/DDBJ whole genome shotgun (WGS) entry which is preliminary data.</text>
</comment>
<dbReference type="InterPro" id="IPR002016">
    <property type="entry name" value="Haem_peroxidase"/>
</dbReference>
<dbReference type="SUPFAM" id="SSF48113">
    <property type="entry name" value="Heme-dependent peroxidases"/>
    <property type="match status" value="1"/>
</dbReference>
<dbReference type="InterPro" id="IPR010255">
    <property type="entry name" value="Haem_peroxidase_sf"/>
</dbReference>
<protein>
    <submittedName>
        <fullName evidence="10">Peroxidase family protein</fullName>
    </submittedName>
</protein>
<dbReference type="InterPro" id="IPR000763">
    <property type="entry name" value="Catalase_peroxidase"/>
</dbReference>
<dbReference type="Proteomes" id="UP001555786">
    <property type="component" value="Unassembled WGS sequence"/>
</dbReference>
<dbReference type="RefSeq" id="WP_367624322.1">
    <property type="nucleotide sequence ID" value="NZ_JBFNQD010000004.1"/>
</dbReference>
<evidence type="ECO:0000256" key="2">
    <source>
        <dbReference type="ARBA" id="ARBA00022559"/>
    </source>
</evidence>
<keyword evidence="5" id="KW-0560">Oxidoreductase</keyword>
<evidence type="ECO:0000313" key="10">
    <source>
        <dbReference type="EMBL" id="MEW9306659.1"/>
    </source>
</evidence>
<proteinExistence type="predicted"/>
<comment type="catalytic activity">
    <reaction evidence="8">
        <text>2 H2O2 = O2 + 2 H2O</text>
        <dbReference type="Rhea" id="RHEA:20309"/>
        <dbReference type="ChEBI" id="CHEBI:15377"/>
        <dbReference type="ChEBI" id="CHEBI:15379"/>
        <dbReference type="ChEBI" id="CHEBI:16240"/>
        <dbReference type="EC" id="1.11.1.21"/>
    </reaction>
</comment>
<accession>A0ABV3PLY9</accession>
<dbReference type="EMBL" id="JBFNQD010000004">
    <property type="protein sequence ID" value="MEW9306659.1"/>
    <property type="molecule type" value="Genomic_DNA"/>
</dbReference>
<evidence type="ECO:0000256" key="5">
    <source>
        <dbReference type="ARBA" id="ARBA00023002"/>
    </source>
</evidence>
<dbReference type="Gene3D" id="1.10.420.10">
    <property type="entry name" value="Peroxidase, domain 2"/>
    <property type="match status" value="1"/>
</dbReference>
<comment type="cofactor">
    <cofactor evidence="1">
        <name>heme b</name>
        <dbReference type="ChEBI" id="CHEBI:60344"/>
    </cofactor>
</comment>
<organism evidence="10 11">
    <name type="scientific">Labrys neptuniae</name>
    <dbReference type="NCBI Taxonomy" id="376174"/>
    <lineage>
        <taxon>Bacteria</taxon>
        <taxon>Pseudomonadati</taxon>
        <taxon>Pseudomonadota</taxon>
        <taxon>Alphaproteobacteria</taxon>
        <taxon>Hyphomicrobiales</taxon>
        <taxon>Xanthobacteraceae</taxon>
        <taxon>Labrys</taxon>
    </lineage>
</organism>
<evidence type="ECO:0000256" key="8">
    <source>
        <dbReference type="ARBA" id="ARBA00049145"/>
    </source>
</evidence>
<reference evidence="10 11" key="1">
    <citation type="submission" date="2024-07" db="EMBL/GenBank/DDBJ databases">
        <title>Description of Labrys sedimenti sp. nov., isolated from a diclofenac-degrading enrichment culture.</title>
        <authorList>
            <person name="Tancsics A."/>
            <person name="Csepanyi A."/>
        </authorList>
    </citation>
    <scope>NUCLEOTIDE SEQUENCE [LARGE SCALE GENOMIC DNA]</scope>
    <source>
        <strain evidence="10 11">LMG 23578</strain>
    </source>
</reference>
<dbReference type="Gene3D" id="1.10.520.10">
    <property type="match status" value="1"/>
</dbReference>
<keyword evidence="6" id="KW-0408">Iron</keyword>
<keyword evidence="2 10" id="KW-0575">Peroxidase</keyword>
<dbReference type="GO" id="GO:0004601">
    <property type="term" value="F:peroxidase activity"/>
    <property type="evidence" value="ECO:0007669"/>
    <property type="project" value="UniProtKB-KW"/>
</dbReference>
<evidence type="ECO:0000256" key="1">
    <source>
        <dbReference type="ARBA" id="ARBA00001970"/>
    </source>
</evidence>